<reference evidence="1 2" key="1">
    <citation type="submission" date="2021-01" db="EMBL/GenBank/DDBJ databases">
        <title>FDA dAtabase for Regulatory Grade micrObial Sequences (FDA-ARGOS): Supporting development and validation of Infectious Disease Dx tests.</title>
        <authorList>
            <person name="Sproer C."/>
            <person name="Gronow S."/>
            <person name="Severitt S."/>
            <person name="Schroder I."/>
            <person name="Tallon L."/>
            <person name="Sadzewicz L."/>
            <person name="Zhao X."/>
            <person name="Boylan J."/>
            <person name="Ott S."/>
            <person name="Bowen H."/>
            <person name="Vavikolanu K."/>
            <person name="Mehta A."/>
            <person name="Aluvathingal J."/>
            <person name="Nadendla S."/>
            <person name="Lowell S."/>
            <person name="Myers T."/>
            <person name="Yan Y."/>
            <person name="Sichtig H."/>
        </authorList>
    </citation>
    <scope>NUCLEOTIDE SEQUENCE [LARGE SCALE GENOMIC DNA]</scope>
    <source>
        <strain evidence="1 2">FDAARGOS_1131</strain>
    </source>
</reference>
<sequence length="276" mass="32563">MQNINRILFSLLLGFSTVSYGQYNTYIESSDEIIFNKIEEQNFETEVDLDQYVLRWDDEKKEDYTKMYMNLTPEIKAIVYLYPWGETNFIYTFYLDKKSNDYTPVLFTNYSSSQIEARQKDITLTQNRCCGESVVCGKLTIHFNEEGISLIENYGVVDSYNNVKHFEVPDYSPYYSTVKWGIIQNEGYNLRSYPSMEKHQDEDFNSFFNANGEYTIAKIKKNTRVKILDTVDLEDRTWLYVEVNPENFSEDNVSAYLYNSDQNIRAWISANFVTIE</sequence>
<name>A0A9Q6ZD92_MYROD</name>
<protein>
    <submittedName>
        <fullName evidence="1">Uncharacterized protein</fullName>
    </submittedName>
</protein>
<evidence type="ECO:0000313" key="2">
    <source>
        <dbReference type="Proteomes" id="UP000596202"/>
    </source>
</evidence>
<dbReference type="AlphaFoldDB" id="A0A9Q6ZD92"/>
<dbReference type="GeneID" id="93528665"/>
<gene>
    <name evidence="1" type="ORF">I6I88_13410</name>
</gene>
<dbReference type="OrthoDB" id="1445577at2"/>
<dbReference type="EMBL" id="CP068108">
    <property type="protein sequence ID" value="QQT99199.1"/>
    <property type="molecule type" value="Genomic_DNA"/>
</dbReference>
<evidence type="ECO:0000313" key="1">
    <source>
        <dbReference type="EMBL" id="QQT99199.1"/>
    </source>
</evidence>
<organism evidence="1 2">
    <name type="scientific">Myroides odoratus</name>
    <name type="common">Flavobacterium odoratum</name>
    <dbReference type="NCBI Taxonomy" id="256"/>
    <lineage>
        <taxon>Bacteria</taxon>
        <taxon>Pseudomonadati</taxon>
        <taxon>Bacteroidota</taxon>
        <taxon>Flavobacteriia</taxon>
        <taxon>Flavobacteriales</taxon>
        <taxon>Flavobacteriaceae</taxon>
        <taxon>Myroides</taxon>
    </lineage>
</organism>
<accession>A0A9Q6ZD92</accession>
<dbReference type="RefSeq" id="WP_002986987.1">
    <property type="nucleotide sequence ID" value="NZ_CP068108.1"/>
</dbReference>
<proteinExistence type="predicted"/>
<dbReference type="Proteomes" id="UP000596202">
    <property type="component" value="Chromosome"/>
</dbReference>